<feature type="domain" description="PPIase cyclophilin-type" evidence="9">
    <location>
        <begin position="38"/>
        <end position="170"/>
    </location>
</feature>
<dbReference type="GO" id="GO:0003755">
    <property type="term" value="F:peptidyl-prolyl cis-trans isomerase activity"/>
    <property type="evidence" value="ECO:0007669"/>
    <property type="project" value="UniProtKB-KW"/>
</dbReference>
<dbReference type="Gene3D" id="3.10.50.40">
    <property type="match status" value="1"/>
</dbReference>
<dbReference type="InterPro" id="IPR029000">
    <property type="entry name" value="Cyclophilin-like_dom_sf"/>
</dbReference>
<proteinExistence type="predicted"/>
<feature type="coiled-coil region" evidence="6">
    <location>
        <begin position="199"/>
        <end position="226"/>
    </location>
</feature>
<dbReference type="Proteomes" id="UP000295215">
    <property type="component" value="Unassembled WGS sequence"/>
</dbReference>
<dbReference type="PANTHER" id="PTHR45625">
    <property type="entry name" value="PEPTIDYL-PROLYL CIS-TRANS ISOMERASE-RELATED"/>
    <property type="match status" value="1"/>
</dbReference>
<dbReference type="Pfam" id="PF00254">
    <property type="entry name" value="FKBP_C"/>
    <property type="match status" value="1"/>
</dbReference>
<dbReference type="PROSITE" id="PS50059">
    <property type="entry name" value="FKBP_PPIASE"/>
    <property type="match status" value="1"/>
</dbReference>
<reference evidence="10 11" key="1">
    <citation type="submission" date="2019-03" db="EMBL/GenBank/DDBJ databases">
        <title>Genomic Encyclopedia of Archaeal and Bacterial Type Strains, Phase II (KMG-II): from individual species to whole genera.</title>
        <authorList>
            <person name="Goeker M."/>
        </authorList>
    </citation>
    <scope>NUCLEOTIDE SEQUENCE [LARGE SCALE GENOMIC DNA]</scope>
    <source>
        <strain evidence="10 11">DSM 28213</strain>
    </source>
</reference>
<dbReference type="EC" id="5.2.1.8" evidence="2 5"/>
<accession>A0A4R7F359</accession>
<keyword evidence="4 5" id="KW-0413">Isomerase</keyword>
<dbReference type="PROSITE" id="PS51257">
    <property type="entry name" value="PROKAR_LIPOPROTEIN"/>
    <property type="match status" value="1"/>
</dbReference>
<evidence type="ECO:0000313" key="11">
    <source>
        <dbReference type="Proteomes" id="UP000295215"/>
    </source>
</evidence>
<protein>
    <recommendedName>
        <fullName evidence="2 5">peptidylprolyl isomerase</fullName>
        <ecNumber evidence="2 5">5.2.1.8</ecNumber>
    </recommendedName>
</protein>
<dbReference type="PRINTS" id="PR00153">
    <property type="entry name" value="CSAPPISMRASE"/>
</dbReference>
<dbReference type="InterPro" id="IPR046357">
    <property type="entry name" value="PPIase_dom_sf"/>
</dbReference>
<evidence type="ECO:0000259" key="9">
    <source>
        <dbReference type="PROSITE" id="PS50072"/>
    </source>
</evidence>
<feature type="chain" id="PRO_5020388799" description="peptidylprolyl isomerase" evidence="7">
    <location>
        <begin position="23"/>
        <end position="361"/>
    </location>
</feature>
<dbReference type="InterPro" id="IPR044666">
    <property type="entry name" value="Cyclophilin_A-like"/>
</dbReference>
<evidence type="ECO:0000259" key="8">
    <source>
        <dbReference type="PROSITE" id="PS50059"/>
    </source>
</evidence>
<keyword evidence="11" id="KW-1185">Reference proteome</keyword>
<comment type="caution">
    <text evidence="10">The sequence shown here is derived from an EMBL/GenBank/DDBJ whole genome shotgun (WGS) entry which is preliminary data.</text>
</comment>
<dbReference type="EMBL" id="SOAG01000015">
    <property type="protein sequence ID" value="TDS57515.1"/>
    <property type="molecule type" value="Genomic_DNA"/>
</dbReference>
<comment type="catalytic activity">
    <reaction evidence="1 5">
        <text>[protein]-peptidylproline (omega=180) = [protein]-peptidylproline (omega=0)</text>
        <dbReference type="Rhea" id="RHEA:16237"/>
        <dbReference type="Rhea" id="RHEA-COMP:10747"/>
        <dbReference type="Rhea" id="RHEA-COMP:10748"/>
        <dbReference type="ChEBI" id="CHEBI:83833"/>
        <dbReference type="ChEBI" id="CHEBI:83834"/>
        <dbReference type="EC" id="5.2.1.8"/>
    </reaction>
</comment>
<feature type="domain" description="PPIase FKBP-type" evidence="8">
    <location>
        <begin position="254"/>
        <end position="359"/>
    </location>
</feature>
<gene>
    <name evidence="10" type="ORF">C8P70_11514</name>
</gene>
<keyword evidence="6" id="KW-0175">Coiled coil</keyword>
<evidence type="ECO:0000256" key="4">
    <source>
        <dbReference type="ARBA" id="ARBA00023235"/>
    </source>
</evidence>
<keyword evidence="3 5" id="KW-0697">Rotamase</keyword>
<dbReference type="CDD" id="cd00317">
    <property type="entry name" value="cyclophilin"/>
    <property type="match status" value="1"/>
</dbReference>
<feature type="signal peptide" evidence="7">
    <location>
        <begin position="1"/>
        <end position="22"/>
    </location>
</feature>
<dbReference type="PANTHER" id="PTHR45625:SF4">
    <property type="entry name" value="PEPTIDYLPROLYL ISOMERASE DOMAIN AND WD REPEAT-CONTAINING PROTEIN 1"/>
    <property type="match status" value="1"/>
</dbReference>
<evidence type="ECO:0000256" key="2">
    <source>
        <dbReference type="ARBA" id="ARBA00013194"/>
    </source>
</evidence>
<name>A0A4R7F359_9FLAO</name>
<dbReference type="SUPFAM" id="SSF54534">
    <property type="entry name" value="FKBP-like"/>
    <property type="match status" value="1"/>
</dbReference>
<dbReference type="PROSITE" id="PS50072">
    <property type="entry name" value="CSA_PPIASE_2"/>
    <property type="match status" value="1"/>
</dbReference>
<dbReference type="Pfam" id="PF00160">
    <property type="entry name" value="Pro_isomerase"/>
    <property type="match status" value="1"/>
</dbReference>
<evidence type="ECO:0000256" key="6">
    <source>
        <dbReference type="SAM" id="Coils"/>
    </source>
</evidence>
<evidence type="ECO:0000313" key="10">
    <source>
        <dbReference type="EMBL" id="TDS57515.1"/>
    </source>
</evidence>
<organism evidence="10 11">
    <name type="scientific">Myroides indicus</name>
    <dbReference type="NCBI Taxonomy" id="1323422"/>
    <lineage>
        <taxon>Bacteria</taxon>
        <taxon>Pseudomonadati</taxon>
        <taxon>Bacteroidota</taxon>
        <taxon>Flavobacteriia</taxon>
        <taxon>Flavobacteriales</taxon>
        <taxon>Flavobacteriaceae</taxon>
        <taxon>Myroides</taxon>
    </lineage>
</organism>
<evidence type="ECO:0000256" key="3">
    <source>
        <dbReference type="ARBA" id="ARBA00023110"/>
    </source>
</evidence>
<evidence type="ECO:0000256" key="1">
    <source>
        <dbReference type="ARBA" id="ARBA00000971"/>
    </source>
</evidence>
<dbReference type="InterPro" id="IPR002130">
    <property type="entry name" value="Cyclophilin-type_PPIase_dom"/>
</dbReference>
<dbReference type="RefSeq" id="WP_208293391.1">
    <property type="nucleotide sequence ID" value="NZ_SOAG01000015.1"/>
</dbReference>
<sequence>MKKMTSLILSLVALVSSCTSQKSDLPDGLYADIKTSKGNIIVELEYKKAPVTVANFVSLAEGKNPFVDEQYKNKPYYDGIKFHRVVNDFVIQAGDPTGTGAGGPGYVFKDEFDPSLGHDKEGTLSMANSGPFTNGSQFFITHKPTPSLDNRHSVFGYTVKGMEVVNQIEQGDLIENIKIIRQGKEAKKFDAAKVFKNYFEEEAKAKKEQEEKQAKIQKEYASKFEELKAKATKTSSGLSYVITEKGNGEAPNIGQDIYVDYSGFFENGTMFDSSNEQLSKDFDIYNPQRAAAKQYIPIPFKFGAKTGLIPGFIEGIEQMKIGDKAIIFIPAHLAYGERGAGPIPPNTDLVFELEIHETSAD</sequence>
<evidence type="ECO:0000256" key="7">
    <source>
        <dbReference type="SAM" id="SignalP"/>
    </source>
</evidence>
<dbReference type="InterPro" id="IPR001179">
    <property type="entry name" value="PPIase_FKBP_dom"/>
</dbReference>
<dbReference type="AlphaFoldDB" id="A0A4R7F359"/>
<evidence type="ECO:0000256" key="5">
    <source>
        <dbReference type="PROSITE-ProRule" id="PRU00277"/>
    </source>
</evidence>
<keyword evidence="7" id="KW-0732">Signal</keyword>
<dbReference type="Gene3D" id="2.40.100.10">
    <property type="entry name" value="Cyclophilin-like"/>
    <property type="match status" value="1"/>
</dbReference>
<dbReference type="SUPFAM" id="SSF50891">
    <property type="entry name" value="Cyclophilin-like"/>
    <property type="match status" value="1"/>
</dbReference>